<feature type="short sequence motif" description="'HIGH' region" evidence="11">
    <location>
        <begin position="123"/>
        <end position="133"/>
    </location>
</feature>
<dbReference type="InterPro" id="IPR001278">
    <property type="entry name" value="Arg-tRNA-ligase"/>
</dbReference>
<feature type="domain" description="Arginyl tRNA synthetase N-terminal" evidence="14">
    <location>
        <begin position="6"/>
        <end position="85"/>
    </location>
</feature>
<evidence type="ECO:0000256" key="4">
    <source>
        <dbReference type="ARBA" id="ARBA00022490"/>
    </source>
</evidence>
<evidence type="ECO:0000256" key="10">
    <source>
        <dbReference type="ARBA" id="ARBA00049339"/>
    </source>
</evidence>
<dbReference type="InterPro" id="IPR005148">
    <property type="entry name" value="Arg-tRNA-synth_N"/>
</dbReference>
<reference evidence="15 16" key="1">
    <citation type="journal article" date="2012" name="J. Bacteriol.">
        <title>Genome of Bacillus macauensis ZFHKF-1, a Long-Chain-Forming Bacterium.</title>
        <authorList>
            <person name="Cai L."/>
            <person name="Zhang T."/>
        </authorList>
    </citation>
    <scope>NUCLEOTIDE SEQUENCE [LARGE SCALE GENOMIC DNA]</scope>
    <source>
        <strain evidence="15 16">ZFHKF-1</strain>
    </source>
</reference>
<dbReference type="GO" id="GO:0006420">
    <property type="term" value="P:arginyl-tRNA aminoacylation"/>
    <property type="evidence" value="ECO:0007669"/>
    <property type="project" value="UniProtKB-UniRule"/>
</dbReference>
<evidence type="ECO:0000256" key="3">
    <source>
        <dbReference type="ARBA" id="ARBA00011245"/>
    </source>
</evidence>
<evidence type="ECO:0000256" key="9">
    <source>
        <dbReference type="ARBA" id="ARBA00023146"/>
    </source>
</evidence>
<dbReference type="Gene3D" id="1.10.730.10">
    <property type="entry name" value="Isoleucyl-tRNA Synthetase, Domain 1"/>
    <property type="match status" value="1"/>
</dbReference>
<dbReference type="HAMAP" id="MF_00123">
    <property type="entry name" value="Arg_tRNA_synth"/>
    <property type="match status" value="1"/>
</dbReference>
<dbReference type="PATRIC" id="fig|1196324.3.peg.3645"/>
<dbReference type="Pfam" id="PF00750">
    <property type="entry name" value="tRNA-synt_1d"/>
    <property type="match status" value="1"/>
</dbReference>
<comment type="similarity">
    <text evidence="2 11 12">Belongs to the class-I aminoacyl-tRNA synthetase family.</text>
</comment>
<keyword evidence="9 11" id="KW-0030">Aminoacyl-tRNA synthetase</keyword>
<evidence type="ECO:0000259" key="14">
    <source>
        <dbReference type="SMART" id="SM01016"/>
    </source>
</evidence>
<evidence type="ECO:0000256" key="11">
    <source>
        <dbReference type="HAMAP-Rule" id="MF_00123"/>
    </source>
</evidence>
<dbReference type="Gene3D" id="3.40.50.620">
    <property type="entry name" value="HUPs"/>
    <property type="match status" value="1"/>
</dbReference>
<dbReference type="AlphaFoldDB" id="I8IWQ5"/>
<evidence type="ECO:0000256" key="6">
    <source>
        <dbReference type="ARBA" id="ARBA00022741"/>
    </source>
</evidence>
<dbReference type="GO" id="GO:0004814">
    <property type="term" value="F:arginine-tRNA ligase activity"/>
    <property type="evidence" value="ECO:0007669"/>
    <property type="project" value="UniProtKB-UniRule"/>
</dbReference>
<organism evidence="15 16">
    <name type="scientific">Fictibacillus macauensis ZFHKF-1</name>
    <dbReference type="NCBI Taxonomy" id="1196324"/>
    <lineage>
        <taxon>Bacteria</taxon>
        <taxon>Bacillati</taxon>
        <taxon>Bacillota</taxon>
        <taxon>Bacilli</taxon>
        <taxon>Bacillales</taxon>
        <taxon>Fictibacillaceae</taxon>
        <taxon>Fictibacillus</taxon>
    </lineage>
</organism>
<comment type="catalytic activity">
    <reaction evidence="10 11">
        <text>tRNA(Arg) + L-arginine + ATP = L-arginyl-tRNA(Arg) + AMP + diphosphate</text>
        <dbReference type="Rhea" id="RHEA:20301"/>
        <dbReference type="Rhea" id="RHEA-COMP:9658"/>
        <dbReference type="Rhea" id="RHEA-COMP:9673"/>
        <dbReference type="ChEBI" id="CHEBI:30616"/>
        <dbReference type="ChEBI" id="CHEBI:32682"/>
        <dbReference type="ChEBI" id="CHEBI:33019"/>
        <dbReference type="ChEBI" id="CHEBI:78442"/>
        <dbReference type="ChEBI" id="CHEBI:78513"/>
        <dbReference type="ChEBI" id="CHEBI:456215"/>
        <dbReference type="EC" id="6.1.1.19"/>
    </reaction>
</comment>
<dbReference type="SMART" id="SM01016">
    <property type="entry name" value="Arg_tRNA_synt_N"/>
    <property type="match status" value="1"/>
</dbReference>
<evidence type="ECO:0000256" key="1">
    <source>
        <dbReference type="ARBA" id="ARBA00004496"/>
    </source>
</evidence>
<evidence type="ECO:0000313" key="15">
    <source>
        <dbReference type="EMBL" id="EIT83926.1"/>
    </source>
</evidence>
<evidence type="ECO:0000313" key="16">
    <source>
        <dbReference type="Proteomes" id="UP000004080"/>
    </source>
</evidence>
<comment type="caution">
    <text evidence="15">The sequence shown here is derived from an EMBL/GenBank/DDBJ whole genome shotgun (WGS) entry which is preliminary data.</text>
</comment>
<feature type="domain" description="DALR anticodon binding" evidence="13">
    <location>
        <begin position="451"/>
        <end position="561"/>
    </location>
</feature>
<dbReference type="Gene3D" id="3.30.1360.70">
    <property type="entry name" value="Arginyl tRNA synthetase N-terminal domain"/>
    <property type="match status" value="1"/>
</dbReference>
<dbReference type="RefSeq" id="WP_007203642.1">
    <property type="nucleotide sequence ID" value="NZ_AKKV01000042.1"/>
</dbReference>
<protein>
    <recommendedName>
        <fullName evidence="11">Arginine--tRNA ligase</fullName>
        <ecNumber evidence="11">6.1.1.19</ecNumber>
    </recommendedName>
    <alternativeName>
        <fullName evidence="11">Arginyl-tRNA synthetase</fullName>
        <shortName evidence="11">ArgRS</shortName>
    </alternativeName>
</protein>
<evidence type="ECO:0000256" key="7">
    <source>
        <dbReference type="ARBA" id="ARBA00022840"/>
    </source>
</evidence>
<dbReference type="InterPro" id="IPR035684">
    <property type="entry name" value="ArgRS_core"/>
</dbReference>
<dbReference type="NCBIfam" id="TIGR00456">
    <property type="entry name" value="argS"/>
    <property type="match status" value="1"/>
</dbReference>
<evidence type="ECO:0000259" key="13">
    <source>
        <dbReference type="SMART" id="SM00836"/>
    </source>
</evidence>
<dbReference type="InterPro" id="IPR008909">
    <property type="entry name" value="DALR_anticod-bd"/>
</dbReference>
<comment type="subcellular location">
    <subcellularLocation>
        <location evidence="1 11">Cytoplasm</location>
    </subcellularLocation>
</comment>
<evidence type="ECO:0000256" key="5">
    <source>
        <dbReference type="ARBA" id="ARBA00022598"/>
    </source>
</evidence>
<dbReference type="SUPFAM" id="SSF47323">
    <property type="entry name" value="Anticodon-binding domain of a subclass of class I aminoacyl-tRNA synthetases"/>
    <property type="match status" value="1"/>
</dbReference>
<keyword evidence="6 11" id="KW-0547">Nucleotide-binding</keyword>
<dbReference type="SUPFAM" id="SSF55190">
    <property type="entry name" value="Arginyl-tRNA synthetase (ArgRS), N-terminal 'additional' domain"/>
    <property type="match status" value="1"/>
</dbReference>
<name>I8IWQ5_9BACL</name>
<dbReference type="PANTHER" id="PTHR11956">
    <property type="entry name" value="ARGINYL-TRNA SYNTHETASE"/>
    <property type="match status" value="1"/>
</dbReference>
<dbReference type="CDD" id="cd00671">
    <property type="entry name" value="ArgRS_core"/>
    <property type="match status" value="1"/>
</dbReference>
<sequence>MESYQLTFAQALHTALQGKLSLQHITNLLETPRRKELGDAAFPCFTLAKELKISPVDIAQELAEAISHPAFEKVEAHGPYVNVFFHRLSFSAEVLSRILREGEHYGDHDAGNGATVTIDLSSPNIAKPFSMGHLRSTVIGASLSHLAEKNGYVPIRINYLGDWGTQFGKLITAYLHWGDEDRVRKQPIIELLALYVMFHEKAQTNPALNDEARLWFKKLEDGDEQALQLWKWFRDESIQSFQKTYDLLSISFHSYNGEAFYNDKIAGVVNQLRAKGLLTLSDGAEVVSLEEHGLPPCLIVKRDGASTYAVRDLAAAIDRYKTYHFKKSLYVVGPEQSLHFQQVMLVLEKMGYTWAKEMIHIPFGFILKEGKKMSTRKGKIILLEEVIAEAISLARQTIELKNPTLPNKEVVAKQIGVGSLIFHDLKNDRLGNVEFSLQTMLAFEGDTALYLQYTHARACSLLRKVTSAPSTSGLCDDHSFSIVKHLSLFPVIVQNSFSHYEPSQLAKYAIQLAHLFNAYYSAVRILTEDSERDNRLALVKSVTIVLKESLRLLGVQAPEEL</sequence>
<keyword evidence="7 11" id="KW-0067">ATP-binding</keyword>
<keyword evidence="8 11" id="KW-0648">Protein biosynthesis</keyword>
<keyword evidence="4 11" id="KW-0963">Cytoplasm</keyword>
<dbReference type="eggNOG" id="COG0018">
    <property type="taxonomic scope" value="Bacteria"/>
</dbReference>
<dbReference type="GO" id="GO:0005737">
    <property type="term" value="C:cytoplasm"/>
    <property type="evidence" value="ECO:0007669"/>
    <property type="project" value="UniProtKB-SubCell"/>
</dbReference>
<dbReference type="SUPFAM" id="SSF52374">
    <property type="entry name" value="Nucleotidylyl transferase"/>
    <property type="match status" value="1"/>
</dbReference>
<proteinExistence type="inferred from homology"/>
<dbReference type="InterPro" id="IPR014729">
    <property type="entry name" value="Rossmann-like_a/b/a_fold"/>
</dbReference>
<dbReference type="EMBL" id="AKKV01000042">
    <property type="protein sequence ID" value="EIT83926.1"/>
    <property type="molecule type" value="Genomic_DNA"/>
</dbReference>
<gene>
    <name evidence="11" type="primary">argS</name>
    <name evidence="15" type="ORF">A374_17864</name>
</gene>
<dbReference type="Proteomes" id="UP000004080">
    <property type="component" value="Unassembled WGS sequence"/>
</dbReference>
<dbReference type="SMART" id="SM00836">
    <property type="entry name" value="DALR_1"/>
    <property type="match status" value="1"/>
</dbReference>
<evidence type="ECO:0000256" key="12">
    <source>
        <dbReference type="RuleBase" id="RU363038"/>
    </source>
</evidence>
<dbReference type="Pfam" id="PF03485">
    <property type="entry name" value="Arg_tRNA_synt_N"/>
    <property type="match status" value="1"/>
</dbReference>
<evidence type="ECO:0000256" key="8">
    <source>
        <dbReference type="ARBA" id="ARBA00022917"/>
    </source>
</evidence>
<dbReference type="FunFam" id="3.40.50.620:FF:000116">
    <property type="entry name" value="Arginine--tRNA ligase"/>
    <property type="match status" value="1"/>
</dbReference>
<dbReference type="STRING" id="1196324.A374_17864"/>
<dbReference type="InterPro" id="IPR009080">
    <property type="entry name" value="tRNAsynth_Ia_anticodon-bd"/>
</dbReference>
<dbReference type="OrthoDB" id="9805987at2"/>
<dbReference type="GO" id="GO:0005524">
    <property type="term" value="F:ATP binding"/>
    <property type="evidence" value="ECO:0007669"/>
    <property type="project" value="UniProtKB-UniRule"/>
</dbReference>
<dbReference type="PRINTS" id="PR01038">
    <property type="entry name" value="TRNASYNTHARG"/>
</dbReference>
<dbReference type="PANTHER" id="PTHR11956:SF5">
    <property type="entry name" value="ARGININE--TRNA LIGASE, CYTOPLASMIC"/>
    <property type="match status" value="1"/>
</dbReference>
<dbReference type="EC" id="6.1.1.19" evidence="11"/>
<evidence type="ECO:0000256" key="2">
    <source>
        <dbReference type="ARBA" id="ARBA00005594"/>
    </source>
</evidence>
<dbReference type="InterPro" id="IPR036695">
    <property type="entry name" value="Arg-tRNA-synth_N_sf"/>
</dbReference>
<keyword evidence="5 11" id="KW-0436">Ligase</keyword>
<dbReference type="Pfam" id="PF05746">
    <property type="entry name" value="DALR_1"/>
    <property type="match status" value="1"/>
</dbReference>
<comment type="subunit">
    <text evidence="3 11">Monomer.</text>
</comment>
<dbReference type="FunFam" id="1.10.730.10:FF:000006">
    <property type="entry name" value="Arginyl-tRNA synthetase 2, mitochondrial"/>
    <property type="match status" value="1"/>
</dbReference>
<keyword evidence="16" id="KW-1185">Reference proteome</keyword>
<accession>I8IWQ5</accession>